<dbReference type="EMBL" id="JAPDMX010000030">
    <property type="protein sequence ID" value="MCW3173753.1"/>
    <property type="molecule type" value="Genomic_DNA"/>
</dbReference>
<dbReference type="Pfam" id="PF18628">
    <property type="entry name" value="P2_N"/>
    <property type="match status" value="1"/>
</dbReference>
<evidence type="ECO:0000259" key="1">
    <source>
        <dbReference type="Pfam" id="PF18628"/>
    </source>
</evidence>
<evidence type="ECO:0000259" key="2">
    <source>
        <dbReference type="Pfam" id="PF25513"/>
    </source>
</evidence>
<name>A0ABT3ID14_9GAMM</name>
<feature type="domain" description="Viral coat protein P2 C-terminal" evidence="2">
    <location>
        <begin position="155"/>
        <end position="273"/>
    </location>
</feature>
<protein>
    <submittedName>
        <fullName evidence="3">Major capsid protein P2</fullName>
    </submittedName>
</protein>
<dbReference type="InterPro" id="IPR053751">
    <property type="entry name" value="Viral_Major_Capsid_sf"/>
</dbReference>
<evidence type="ECO:0000313" key="3">
    <source>
        <dbReference type="EMBL" id="MCW3173753.1"/>
    </source>
</evidence>
<evidence type="ECO:0000313" key="4">
    <source>
        <dbReference type="Proteomes" id="UP001163714"/>
    </source>
</evidence>
<gene>
    <name evidence="3" type="ORF">OHT75_14830</name>
</gene>
<reference evidence="3" key="1">
    <citation type="submission" date="2022-10" db="EMBL/GenBank/DDBJ databases">
        <title>Shewanella flava sp. nov, isolated from the estuary of the Fenhe River into the Yellow River.</title>
        <authorList>
            <person name="Li Y."/>
        </authorList>
    </citation>
    <scope>NUCLEOTIDE SEQUENCE</scope>
    <source>
        <strain evidence="3">FYR11-62</strain>
    </source>
</reference>
<dbReference type="Proteomes" id="UP001163714">
    <property type="component" value="Unassembled WGS sequence"/>
</dbReference>
<dbReference type="RefSeq" id="WP_264728001.1">
    <property type="nucleotide sequence ID" value="NZ_JAPDMX010000030.1"/>
</dbReference>
<sequence length="277" mass="29924">MARNFPKLPSFSNVSAGNTATLELPVGRTYDKVHVNYSGVTLAQMKSIRFEVNGKSILEFKDGQALQDYNKRYGRNSVAGVLDFHFKRDEMKTLSEARAFALGTSSAAYKDGQGQLVTPPQIANVTLRIEIDAAATAPKLEAFAIQSNPAPIGFITKVKNFPVALNAGVTEVDKIPRPNTARIAAIHVLSAATITGLEVELDSIKIYELPKTLGEKVQVDHGRSPQAGQVSVDFILEGDMLQALPMAGTQDFRIRVFTDDAAPATVVVEYFDGLAGI</sequence>
<feature type="domain" description="Viral coat protein P2 N-terminal" evidence="1">
    <location>
        <begin position="7"/>
        <end position="147"/>
    </location>
</feature>
<dbReference type="Pfam" id="PF25513">
    <property type="entry name" value="P2_C"/>
    <property type="match status" value="1"/>
</dbReference>
<comment type="caution">
    <text evidence="3">The sequence shown here is derived from an EMBL/GenBank/DDBJ whole genome shotgun (WGS) entry which is preliminary data.</text>
</comment>
<dbReference type="InterPro" id="IPR041377">
    <property type="entry name" value="P2_N"/>
</dbReference>
<dbReference type="InterPro" id="IPR057915">
    <property type="entry name" value="P2_C"/>
</dbReference>
<keyword evidence="4" id="KW-1185">Reference proteome</keyword>
<organism evidence="3 4">
    <name type="scientific">Shewanella subflava</name>
    <dbReference type="NCBI Taxonomy" id="2986476"/>
    <lineage>
        <taxon>Bacteria</taxon>
        <taxon>Pseudomonadati</taxon>
        <taxon>Pseudomonadota</taxon>
        <taxon>Gammaproteobacteria</taxon>
        <taxon>Alteromonadales</taxon>
        <taxon>Shewanellaceae</taxon>
        <taxon>Shewanella</taxon>
    </lineage>
</organism>
<accession>A0ABT3ID14</accession>
<proteinExistence type="predicted"/>
<dbReference type="Gene3D" id="2.60.120.730">
    <property type="match status" value="2"/>
</dbReference>